<keyword evidence="3" id="KW-1185">Reference proteome</keyword>
<dbReference type="PANTHER" id="PTHR33127:SF5">
    <property type="entry name" value="TRANSMEMBRANE PROTEIN"/>
    <property type="match status" value="1"/>
</dbReference>
<dbReference type="CDD" id="cd09917">
    <property type="entry name" value="F-box_SF"/>
    <property type="match status" value="1"/>
</dbReference>
<dbReference type="Gene3D" id="1.20.1280.50">
    <property type="match status" value="1"/>
</dbReference>
<evidence type="ECO:0000313" key="3">
    <source>
        <dbReference type="Proteomes" id="UP000230069"/>
    </source>
</evidence>
<organism evidence="2 3">
    <name type="scientific">Aquilegia coerulea</name>
    <name type="common">Rocky mountain columbine</name>
    <dbReference type="NCBI Taxonomy" id="218851"/>
    <lineage>
        <taxon>Eukaryota</taxon>
        <taxon>Viridiplantae</taxon>
        <taxon>Streptophyta</taxon>
        <taxon>Embryophyta</taxon>
        <taxon>Tracheophyta</taxon>
        <taxon>Spermatophyta</taxon>
        <taxon>Magnoliopsida</taxon>
        <taxon>Ranunculales</taxon>
        <taxon>Ranunculaceae</taxon>
        <taxon>Thalictroideae</taxon>
        <taxon>Aquilegia</taxon>
    </lineage>
</organism>
<proteinExistence type="predicted"/>
<dbReference type="InterPro" id="IPR036047">
    <property type="entry name" value="F-box-like_dom_sf"/>
</dbReference>
<dbReference type="PANTHER" id="PTHR33127">
    <property type="entry name" value="TRANSMEMBRANE PROTEIN"/>
    <property type="match status" value="1"/>
</dbReference>
<dbReference type="Pfam" id="PF00646">
    <property type="entry name" value="F-box"/>
    <property type="match status" value="1"/>
</dbReference>
<dbReference type="FunCoup" id="A0A2G5CTG0">
    <property type="interactions" value="991"/>
</dbReference>
<dbReference type="AlphaFoldDB" id="A0A2G5CTG0"/>
<dbReference type="InterPro" id="IPR011047">
    <property type="entry name" value="Quinoprotein_ADH-like_sf"/>
</dbReference>
<feature type="domain" description="F-box" evidence="1">
    <location>
        <begin position="345"/>
        <end position="394"/>
    </location>
</feature>
<dbReference type="PROSITE" id="PS50181">
    <property type="entry name" value="FBOX"/>
    <property type="match status" value="1"/>
</dbReference>
<dbReference type="InterPro" id="IPR001810">
    <property type="entry name" value="F-box_dom"/>
</dbReference>
<gene>
    <name evidence="2" type="ORF">AQUCO_03800036v1</name>
</gene>
<protein>
    <recommendedName>
        <fullName evidence="1">F-box domain-containing protein</fullName>
    </recommendedName>
</protein>
<dbReference type="OrthoDB" id="817791at2759"/>
<evidence type="ECO:0000259" key="1">
    <source>
        <dbReference type="PROSITE" id="PS50181"/>
    </source>
</evidence>
<name>A0A2G5CTG0_AQUCA</name>
<evidence type="ECO:0000313" key="2">
    <source>
        <dbReference type="EMBL" id="PIA34177.1"/>
    </source>
</evidence>
<dbReference type="SUPFAM" id="SSF50998">
    <property type="entry name" value="Quinoprotein alcohol dehydrogenase-like"/>
    <property type="match status" value="1"/>
</dbReference>
<dbReference type="SUPFAM" id="SSF81383">
    <property type="entry name" value="F-box domain"/>
    <property type="match status" value="1"/>
</dbReference>
<dbReference type="InParanoid" id="A0A2G5CTG0"/>
<dbReference type="Pfam" id="PF03478">
    <property type="entry name" value="Beta-prop_KIB1-4"/>
    <property type="match status" value="2"/>
</dbReference>
<sequence>MSSTEVENMKVSKERSLRTLPPSTYNLSLVFSHGKKYRDQTFCTLFDQSYHVRSVPEMRQMWCVTTSYGWLLLKNMYSPECHLFNPVTLSKIHLPTLPSHAYSEAVLTSSPTDTNCVIMLFNIIEESLIFCRIGGTKWVEQSLKPINKNPITINGEISAINCKGKMYLFFWKGMAIIHDIFDTFVSMELHDIKIPKFTHSNVTMVTRRSSYVVESCGEIFQVCLIFFGIELHIIQTVEVFKLDLSTMSWVKVERLDDRIFLLGHCSTSISATEVGLKGNCIYFCCTKSTSLCKFDMDDGTITITIPGPRKFRYWSGPFWMVLDCKLQVKKDSARIKDSKDEGNQERSWKDLPVELLELILSFLSLGDCIRFRLTCNSWMSITPPFRSNNLLIQAESGFTLLPWLMCFPKKNQGVCKFYHPIYSDCYTINIPELEGSIIRYARYGWLLISRGDTCTFFFNPFTMEIINLPDFDEKEDLQSMSFSSPPTSSDFIVIGLSSYVMLVYCKSENTWRRYFLGSDLPYEFTLSACNPVFCGGLFYFLCKGGKLGIFDPKGKNEDEVMVFQESEVFSISSPEYDSIKSIRNFIVECDGEILSVFVGYRGKPISIFKLDNLKLKWSRLRTLGDKVLFLSHTGSVLIPAPLKGIENRIYFPRIQEKDNVFYSLSTCHYHRFGCNNCREDWLNTTEYTKCTWI</sequence>
<dbReference type="EMBL" id="KZ305055">
    <property type="protein sequence ID" value="PIA34177.1"/>
    <property type="molecule type" value="Genomic_DNA"/>
</dbReference>
<reference evidence="2 3" key="1">
    <citation type="submission" date="2017-09" db="EMBL/GenBank/DDBJ databases">
        <title>WGS assembly of Aquilegia coerulea Goldsmith.</title>
        <authorList>
            <person name="Hodges S."/>
            <person name="Kramer E."/>
            <person name="Nordborg M."/>
            <person name="Tomkins J."/>
            <person name="Borevitz J."/>
            <person name="Derieg N."/>
            <person name="Yan J."/>
            <person name="Mihaltcheva S."/>
            <person name="Hayes R.D."/>
            <person name="Rokhsar D."/>
        </authorList>
    </citation>
    <scope>NUCLEOTIDE SEQUENCE [LARGE SCALE GENOMIC DNA]</scope>
    <source>
        <strain evidence="3">cv. Goldsmith</strain>
    </source>
</reference>
<dbReference type="Proteomes" id="UP000230069">
    <property type="component" value="Unassembled WGS sequence"/>
</dbReference>
<dbReference type="InterPro" id="IPR005174">
    <property type="entry name" value="KIB1-4_b-propeller"/>
</dbReference>
<accession>A0A2G5CTG0</accession>